<evidence type="ECO:0000256" key="2">
    <source>
        <dbReference type="SAM" id="MobiDB-lite"/>
    </source>
</evidence>
<dbReference type="CDD" id="cd02947">
    <property type="entry name" value="TRX_family"/>
    <property type="match status" value="1"/>
</dbReference>
<dbReference type="InterPro" id="IPR036249">
    <property type="entry name" value="Thioredoxin-like_sf"/>
</dbReference>
<feature type="region of interest" description="Disordered" evidence="2">
    <location>
        <begin position="1"/>
        <end position="34"/>
    </location>
</feature>
<evidence type="ECO:0000313" key="4">
    <source>
        <dbReference type="EMBL" id="JAC81219.1"/>
    </source>
</evidence>
<dbReference type="AlphaFoldDB" id="A0A061SDV8"/>
<protein>
    <submittedName>
        <fullName evidence="4">Thioredoxin-like protein</fullName>
    </submittedName>
</protein>
<comment type="similarity">
    <text evidence="1">Belongs to the thioredoxin family.</text>
</comment>
<evidence type="ECO:0000259" key="3">
    <source>
        <dbReference type="PROSITE" id="PS51352"/>
    </source>
</evidence>
<dbReference type="PROSITE" id="PS51352">
    <property type="entry name" value="THIOREDOXIN_2"/>
    <property type="match status" value="1"/>
</dbReference>
<dbReference type="PANTHER" id="PTHR43601:SF32">
    <property type="entry name" value="THIOREDOXIN-LIKE 2-2, CHLOROPLASTIC"/>
    <property type="match status" value="1"/>
</dbReference>
<dbReference type="GO" id="GO:0045454">
    <property type="term" value="P:cell redox homeostasis"/>
    <property type="evidence" value="ECO:0007669"/>
    <property type="project" value="TreeGrafter"/>
</dbReference>
<dbReference type="EMBL" id="GBEZ01003955">
    <property type="protein sequence ID" value="JAC81219.1"/>
    <property type="molecule type" value="Transcribed_RNA"/>
</dbReference>
<gene>
    <name evidence="4" type="ORF">TSPGSL018_8421</name>
</gene>
<evidence type="ECO:0000256" key="1">
    <source>
        <dbReference type="ARBA" id="ARBA00008987"/>
    </source>
</evidence>
<organism evidence="4">
    <name type="scientific">Tetraselmis sp. GSL018</name>
    <dbReference type="NCBI Taxonomy" id="582737"/>
    <lineage>
        <taxon>Eukaryota</taxon>
        <taxon>Viridiplantae</taxon>
        <taxon>Chlorophyta</taxon>
        <taxon>core chlorophytes</taxon>
        <taxon>Chlorodendrophyceae</taxon>
        <taxon>Chlorodendrales</taxon>
        <taxon>Chlorodendraceae</taxon>
        <taxon>Tetraselmis</taxon>
    </lineage>
</organism>
<dbReference type="Gene3D" id="3.40.30.10">
    <property type="entry name" value="Glutaredoxin"/>
    <property type="match status" value="1"/>
</dbReference>
<dbReference type="SUPFAM" id="SSF52833">
    <property type="entry name" value="Thioredoxin-like"/>
    <property type="match status" value="1"/>
</dbReference>
<dbReference type="PANTHER" id="PTHR43601">
    <property type="entry name" value="THIOREDOXIN, MITOCHONDRIAL"/>
    <property type="match status" value="1"/>
</dbReference>
<name>A0A061SDV8_9CHLO</name>
<dbReference type="Pfam" id="PF00085">
    <property type="entry name" value="Thioredoxin"/>
    <property type="match status" value="1"/>
</dbReference>
<accession>A0A061SDV8</accession>
<feature type="domain" description="Thioredoxin" evidence="3">
    <location>
        <begin position="107"/>
        <end position="230"/>
    </location>
</feature>
<reference evidence="4" key="1">
    <citation type="submission" date="2014-05" db="EMBL/GenBank/DDBJ databases">
        <title>The transcriptome of the halophilic microalga Tetraselmis sp. GSL018 isolated from the Great Salt Lake, Utah.</title>
        <authorList>
            <person name="Jinkerson R.E."/>
            <person name="D'Adamo S."/>
            <person name="Posewitz M.C."/>
        </authorList>
    </citation>
    <scope>NUCLEOTIDE SEQUENCE</scope>
    <source>
        <strain evidence="4">GSL018</strain>
    </source>
</reference>
<sequence length="236" mass="26556">MGSFSRKPPTNVVTSVSGRHVKQPALSATHRPGAASGLEYYSPSKYWIEIKPSKTVNNRRCKSAVFATTGVASDIVLHPDARKRREDAKQRRAKRRQEMSALRSGLGWWELDTPPNVVPIQSPEQYESVMEAARREGQVVVVDFFAPWCRGCRSLFPKLAQIARKNPEMCFLKVNVETDSLRELSEALGVDRLPYFHFYRRDGELADHFTANLNPAQLQRLRHAVAALKEGLPSAA</sequence>
<dbReference type="InterPro" id="IPR013766">
    <property type="entry name" value="Thioredoxin_domain"/>
</dbReference>
<proteinExistence type="inferred from homology"/>